<evidence type="ECO:0000256" key="2">
    <source>
        <dbReference type="ARBA" id="ARBA00021310"/>
    </source>
</evidence>
<keyword evidence="5 7" id="KW-0234">DNA repair</keyword>
<evidence type="ECO:0000256" key="4">
    <source>
        <dbReference type="ARBA" id="ARBA00023172"/>
    </source>
</evidence>
<name>A0A2H0N2P7_9BACT</name>
<dbReference type="Gene3D" id="1.20.1440.120">
    <property type="entry name" value="Recombination protein O, C-terminal domain"/>
    <property type="match status" value="1"/>
</dbReference>
<evidence type="ECO:0000313" key="10">
    <source>
        <dbReference type="Proteomes" id="UP000229782"/>
    </source>
</evidence>
<keyword evidence="3 7" id="KW-0227">DNA damage</keyword>
<dbReference type="InterPro" id="IPR022572">
    <property type="entry name" value="DNA_rep/recomb_RecO_N"/>
</dbReference>
<protein>
    <recommendedName>
        <fullName evidence="2 7">DNA repair protein RecO</fullName>
    </recommendedName>
    <alternativeName>
        <fullName evidence="6 7">Recombination protein O</fullName>
    </alternativeName>
</protein>
<dbReference type="InterPro" id="IPR003717">
    <property type="entry name" value="RecO"/>
</dbReference>
<evidence type="ECO:0000313" key="9">
    <source>
        <dbReference type="EMBL" id="PIR03160.1"/>
    </source>
</evidence>
<dbReference type="GO" id="GO:0006302">
    <property type="term" value="P:double-strand break repair"/>
    <property type="evidence" value="ECO:0007669"/>
    <property type="project" value="TreeGrafter"/>
</dbReference>
<dbReference type="PANTHER" id="PTHR33991">
    <property type="entry name" value="DNA REPAIR PROTEIN RECO"/>
    <property type="match status" value="1"/>
</dbReference>
<keyword evidence="4 7" id="KW-0233">DNA recombination</keyword>
<accession>A0A2H0N2P7</accession>
<dbReference type="Proteomes" id="UP000229782">
    <property type="component" value="Unassembled WGS sequence"/>
</dbReference>
<evidence type="ECO:0000256" key="6">
    <source>
        <dbReference type="ARBA" id="ARBA00033409"/>
    </source>
</evidence>
<comment type="caution">
    <text evidence="9">The sequence shown here is derived from an EMBL/GenBank/DDBJ whole genome shotgun (WGS) entry which is preliminary data.</text>
</comment>
<dbReference type="InterPro" id="IPR037278">
    <property type="entry name" value="ARFGAP/RecO"/>
</dbReference>
<comment type="function">
    <text evidence="7">Involved in DNA repair and RecF pathway recombination.</text>
</comment>
<organism evidence="9 10">
    <name type="scientific">Candidatus Magasanikbacteria bacterium CG11_big_fil_rev_8_21_14_0_20_43_7</name>
    <dbReference type="NCBI Taxonomy" id="1974654"/>
    <lineage>
        <taxon>Bacteria</taxon>
        <taxon>Candidatus Magasanikiibacteriota</taxon>
    </lineage>
</organism>
<evidence type="ECO:0000256" key="5">
    <source>
        <dbReference type="ARBA" id="ARBA00023204"/>
    </source>
</evidence>
<dbReference type="EMBL" id="PCWM01000040">
    <property type="protein sequence ID" value="PIR03160.1"/>
    <property type="molecule type" value="Genomic_DNA"/>
</dbReference>
<reference evidence="9 10" key="1">
    <citation type="submission" date="2017-09" db="EMBL/GenBank/DDBJ databases">
        <title>Depth-based differentiation of microbial function through sediment-hosted aquifers and enrichment of novel symbionts in the deep terrestrial subsurface.</title>
        <authorList>
            <person name="Probst A.J."/>
            <person name="Ladd B."/>
            <person name="Jarett J.K."/>
            <person name="Geller-Mcgrath D.E."/>
            <person name="Sieber C.M."/>
            <person name="Emerson J.B."/>
            <person name="Anantharaman K."/>
            <person name="Thomas B.C."/>
            <person name="Malmstrom R."/>
            <person name="Stieglmeier M."/>
            <person name="Klingl A."/>
            <person name="Woyke T."/>
            <person name="Ryan C.M."/>
            <person name="Banfield J.F."/>
        </authorList>
    </citation>
    <scope>NUCLEOTIDE SEQUENCE [LARGE SCALE GENOMIC DNA]</scope>
    <source>
        <strain evidence="9">CG11_big_fil_rev_8_21_14_0_20_43_7</strain>
    </source>
</reference>
<evidence type="ECO:0000256" key="1">
    <source>
        <dbReference type="ARBA" id="ARBA00007452"/>
    </source>
</evidence>
<dbReference type="InterPro" id="IPR012340">
    <property type="entry name" value="NA-bd_OB-fold"/>
</dbReference>
<evidence type="ECO:0000256" key="3">
    <source>
        <dbReference type="ARBA" id="ARBA00022763"/>
    </source>
</evidence>
<dbReference type="Pfam" id="PF11967">
    <property type="entry name" value="RecO_N"/>
    <property type="match status" value="1"/>
</dbReference>
<dbReference type="Gene3D" id="2.40.50.140">
    <property type="entry name" value="Nucleic acid-binding proteins"/>
    <property type="match status" value="1"/>
</dbReference>
<evidence type="ECO:0000256" key="7">
    <source>
        <dbReference type="HAMAP-Rule" id="MF_00201"/>
    </source>
</evidence>
<dbReference type="GO" id="GO:0043590">
    <property type="term" value="C:bacterial nucleoid"/>
    <property type="evidence" value="ECO:0007669"/>
    <property type="project" value="TreeGrafter"/>
</dbReference>
<dbReference type="InterPro" id="IPR042242">
    <property type="entry name" value="RecO_C"/>
</dbReference>
<dbReference type="HAMAP" id="MF_00201">
    <property type="entry name" value="RecO"/>
    <property type="match status" value="1"/>
</dbReference>
<dbReference type="PANTHER" id="PTHR33991:SF1">
    <property type="entry name" value="DNA REPAIR PROTEIN RECO"/>
    <property type="match status" value="1"/>
</dbReference>
<sequence>MQWRDLALYLRFLGSLRSLGMTWCMCMYGIVLSRHDFRESDQIISILTAEKGKQEYIARGVKKIVSKNTAHLEPCSLVLFGIAEGKQGISYLTNVQPVEQFFSIRASLSKLHIVGYCLDALVSTIKDGEEDSDMYFFVLDFLRFLNATEEVRSLFLDGFFIQLFSRLGYTPILDACVVCKKSYKDIGSEYLRSSQPSVPSTMSQNAIQHLGFYFAGGGIACATCLRTKQTIGEQTLLCGLKEINSLAFLLRSGWNDILTYSLDMEEYGKVHRLIYEFVLYHSEQTWDDWGRLISHD</sequence>
<gene>
    <name evidence="7 9" type="primary">recO</name>
    <name evidence="9" type="ORF">COV60_01800</name>
</gene>
<dbReference type="SUPFAM" id="SSF50249">
    <property type="entry name" value="Nucleic acid-binding proteins"/>
    <property type="match status" value="1"/>
</dbReference>
<dbReference type="SUPFAM" id="SSF57863">
    <property type="entry name" value="ArfGap/RecO-like zinc finger"/>
    <property type="match status" value="1"/>
</dbReference>
<dbReference type="AlphaFoldDB" id="A0A2H0N2P7"/>
<dbReference type="GO" id="GO:0006310">
    <property type="term" value="P:DNA recombination"/>
    <property type="evidence" value="ECO:0007669"/>
    <property type="project" value="UniProtKB-UniRule"/>
</dbReference>
<comment type="similarity">
    <text evidence="1 7">Belongs to the RecO family.</text>
</comment>
<dbReference type="Pfam" id="PF02565">
    <property type="entry name" value="RecO_C"/>
    <property type="match status" value="1"/>
</dbReference>
<dbReference type="NCBIfam" id="TIGR00613">
    <property type="entry name" value="reco"/>
    <property type="match status" value="1"/>
</dbReference>
<evidence type="ECO:0000259" key="8">
    <source>
        <dbReference type="Pfam" id="PF11967"/>
    </source>
</evidence>
<proteinExistence type="inferred from homology"/>
<feature type="domain" description="DNA replication/recombination mediator RecO N-terminal" evidence="8">
    <location>
        <begin position="28"/>
        <end position="101"/>
    </location>
</feature>